<evidence type="ECO:0000256" key="1">
    <source>
        <dbReference type="ARBA" id="ARBA00023172"/>
    </source>
</evidence>
<evidence type="ECO:0000256" key="2">
    <source>
        <dbReference type="SAM" id="MobiDB-lite"/>
    </source>
</evidence>
<feature type="domain" description="Tyr recombinase" evidence="3">
    <location>
        <begin position="13"/>
        <end position="69"/>
    </location>
</feature>
<keyword evidence="5" id="KW-1185">Reference proteome</keyword>
<sequence>MSCSGKRRGVMLPHGWLLPDRSGTDPVSARQLHRVVQETAERAEIRKRVSPHTLRLSFATHLLEQGAYLRHPGPAGTCEHQHGRHLYSSVEQDHAGGGQSARPDRCRDGRQGPSPLNRCAPATRSPISFVAPGPPIAQPMPGIPASASSRS</sequence>
<organism evidence="4 5">
    <name type="scientific">Sphingobium olei</name>
    <dbReference type="NCBI Taxonomy" id="420955"/>
    <lineage>
        <taxon>Bacteria</taxon>
        <taxon>Pseudomonadati</taxon>
        <taxon>Pseudomonadota</taxon>
        <taxon>Alphaproteobacteria</taxon>
        <taxon>Sphingomonadales</taxon>
        <taxon>Sphingomonadaceae</taxon>
        <taxon>Sphingobium</taxon>
    </lineage>
</organism>
<dbReference type="Pfam" id="PF00589">
    <property type="entry name" value="Phage_integrase"/>
    <property type="match status" value="1"/>
</dbReference>
<dbReference type="Gene3D" id="1.10.443.10">
    <property type="entry name" value="Intergrase catalytic core"/>
    <property type="match status" value="1"/>
</dbReference>
<comment type="caution">
    <text evidence="4">The sequence shown here is derived from an EMBL/GenBank/DDBJ whole genome shotgun (WGS) entry which is preliminary data.</text>
</comment>
<dbReference type="InterPro" id="IPR011010">
    <property type="entry name" value="DNA_brk_join_enz"/>
</dbReference>
<reference evidence="5" key="1">
    <citation type="journal article" date="2019" name="Int. J. Syst. Evol. Microbiol.">
        <title>The Global Catalogue of Microorganisms (GCM) 10K type strain sequencing project: providing services to taxonomists for standard genome sequencing and annotation.</title>
        <authorList>
            <consortium name="The Broad Institute Genomics Platform"/>
            <consortium name="The Broad Institute Genome Sequencing Center for Infectious Disease"/>
            <person name="Wu L."/>
            <person name="Ma J."/>
        </authorList>
    </citation>
    <scope>NUCLEOTIDE SEQUENCE [LARGE SCALE GENOMIC DNA]</scope>
    <source>
        <strain evidence="5">CCUG 54329</strain>
    </source>
</reference>
<keyword evidence="1" id="KW-0233">DNA recombination</keyword>
<name>A0ABW3P1T1_9SPHN</name>
<accession>A0ABW3P1T1</accession>
<evidence type="ECO:0000259" key="3">
    <source>
        <dbReference type="Pfam" id="PF00589"/>
    </source>
</evidence>
<evidence type="ECO:0000313" key="5">
    <source>
        <dbReference type="Proteomes" id="UP001597203"/>
    </source>
</evidence>
<dbReference type="SUPFAM" id="SSF56349">
    <property type="entry name" value="DNA breaking-rejoining enzymes"/>
    <property type="match status" value="1"/>
</dbReference>
<dbReference type="RefSeq" id="WP_380911450.1">
    <property type="nucleotide sequence ID" value="NZ_JBHTLS010000126.1"/>
</dbReference>
<protein>
    <submittedName>
        <fullName evidence="4">Tyrosine-type recombinase/integrase</fullName>
    </submittedName>
</protein>
<feature type="compositionally biased region" description="Pro residues" evidence="2">
    <location>
        <begin position="132"/>
        <end position="142"/>
    </location>
</feature>
<feature type="region of interest" description="Disordered" evidence="2">
    <location>
        <begin position="73"/>
        <end position="151"/>
    </location>
</feature>
<proteinExistence type="predicted"/>
<dbReference type="Proteomes" id="UP001597203">
    <property type="component" value="Unassembled WGS sequence"/>
</dbReference>
<gene>
    <name evidence="4" type="ORF">ACFQ24_11905</name>
</gene>
<dbReference type="EMBL" id="JBHTLS010000126">
    <property type="protein sequence ID" value="MFD1105570.1"/>
    <property type="molecule type" value="Genomic_DNA"/>
</dbReference>
<dbReference type="InterPro" id="IPR002104">
    <property type="entry name" value="Integrase_catalytic"/>
</dbReference>
<dbReference type="InterPro" id="IPR013762">
    <property type="entry name" value="Integrase-like_cat_sf"/>
</dbReference>
<evidence type="ECO:0000313" key="4">
    <source>
        <dbReference type="EMBL" id="MFD1105570.1"/>
    </source>
</evidence>